<evidence type="ECO:0000313" key="1">
    <source>
        <dbReference type="EMBL" id="OLQ03406.1"/>
    </source>
</evidence>
<name>A0A1Q9E7L9_SYMMI</name>
<accession>A0A1Q9E7L9</accession>
<dbReference type="EMBL" id="LSRX01000237">
    <property type="protein sequence ID" value="OLQ03406.1"/>
    <property type="molecule type" value="Genomic_DNA"/>
</dbReference>
<keyword evidence="2" id="KW-1185">Reference proteome</keyword>
<dbReference type="Proteomes" id="UP000186817">
    <property type="component" value="Unassembled WGS sequence"/>
</dbReference>
<gene>
    <name evidence="1" type="ORF">AK812_SmicGene13664</name>
</gene>
<sequence>MKTGNESSQAFPAMSWYRSADGREVWVPRAETVYTVTEPLEELPLEELTYLSLGTSRSIFQEAFVQDDSWETGRRKKRQLRTAGKQRGFLVRVAGDDQARVVPWFKAACKTLVADGVLSKVEAEEATNAKKLRTISAPSVLKWRQIFDLVSEGLSGKGQPDADIT</sequence>
<organism evidence="1 2">
    <name type="scientific">Symbiodinium microadriaticum</name>
    <name type="common">Dinoflagellate</name>
    <name type="synonym">Zooxanthella microadriatica</name>
    <dbReference type="NCBI Taxonomy" id="2951"/>
    <lineage>
        <taxon>Eukaryota</taxon>
        <taxon>Sar</taxon>
        <taxon>Alveolata</taxon>
        <taxon>Dinophyceae</taxon>
        <taxon>Suessiales</taxon>
        <taxon>Symbiodiniaceae</taxon>
        <taxon>Symbiodinium</taxon>
    </lineage>
</organism>
<reference evidence="1 2" key="1">
    <citation type="submission" date="2016-02" db="EMBL/GenBank/DDBJ databases">
        <title>Genome analysis of coral dinoflagellate symbionts highlights evolutionary adaptations to a symbiotic lifestyle.</title>
        <authorList>
            <person name="Aranda M."/>
            <person name="Li Y."/>
            <person name="Liew Y.J."/>
            <person name="Baumgarten S."/>
            <person name="Simakov O."/>
            <person name="Wilson M."/>
            <person name="Piel J."/>
            <person name="Ashoor H."/>
            <person name="Bougouffa S."/>
            <person name="Bajic V.B."/>
            <person name="Ryu T."/>
            <person name="Ravasi T."/>
            <person name="Bayer T."/>
            <person name="Micklem G."/>
            <person name="Kim H."/>
            <person name="Bhak J."/>
            <person name="Lajeunesse T.C."/>
            <person name="Voolstra C.R."/>
        </authorList>
    </citation>
    <scope>NUCLEOTIDE SEQUENCE [LARGE SCALE GENOMIC DNA]</scope>
    <source>
        <strain evidence="1 2">CCMP2467</strain>
    </source>
</reference>
<protein>
    <submittedName>
        <fullName evidence="1">Uncharacterized protein</fullName>
    </submittedName>
</protein>
<dbReference type="AlphaFoldDB" id="A0A1Q9E7L9"/>
<comment type="caution">
    <text evidence="1">The sequence shown here is derived from an EMBL/GenBank/DDBJ whole genome shotgun (WGS) entry which is preliminary data.</text>
</comment>
<proteinExistence type="predicted"/>
<dbReference type="OrthoDB" id="10644357at2759"/>
<evidence type="ECO:0000313" key="2">
    <source>
        <dbReference type="Proteomes" id="UP000186817"/>
    </source>
</evidence>